<dbReference type="Proteomes" id="UP000274756">
    <property type="component" value="Unassembled WGS sequence"/>
</dbReference>
<dbReference type="InterPro" id="IPR036322">
    <property type="entry name" value="WD40_repeat_dom_sf"/>
</dbReference>
<reference evidence="7" key="1">
    <citation type="submission" date="2017-02" db="UniProtKB">
        <authorList>
            <consortium name="WormBaseParasite"/>
        </authorList>
    </citation>
    <scope>IDENTIFICATION</scope>
</reference>
<dbReference type="OrthoDB" id="4869960at2759"/>
<reference evidence="4 6" key="2">
    <citation type="submission" date="2018-11" db="EMBL/GenBank/DDBJ databases">
        <authorList>
            <consortium name="Pathogen Informatics"/>
        </authorList>
    </citation>
    <scope>NUCLEOTIDE SEQUENCE [LARGE SCALE GENOMIC DNA]</scope>
</reference>
<dbReference type="Pfam" id="PF00400">
    <property type="entry name" value="WD40"/>
    <property type="match status" value="2"/>
</dbReference>
<keyword evidence="1 3" id="KW-0853">WD repeat</keyword>
<accession>A0A0N4U4Q9</accession>
<dbReference type="Proteomes" id="UP000038040">
    <property type="component" value="Unplaced"/>
</dbReference>
<dbReference type="InterPro" id="IPR001680">
    <property type="entry name" value="WD40_rpt"/>
</dbReference>
<dbReference type="GO" id="GO:0045717">
    <property type="term" value="P:negative regulation of fatty acid biosynthetic process"/>
    <property type="evidence" value="ECO:0007669"/>
    <property type="project" value="TreeGrafter"/>
</dbReference>
<dbReference type="PANTHER" id="PTHR15574">
    <property type="entry name" value="WD REPEAT DOMAIN-CONTAINING FAMILY"/>
    <property type="match status" value="1"/>
</dbReference>
<name>A0A0N4U4Q9_DRAME</name>
<evidence type="ECO:0000313" key="7">
    <source>
        <dbReference type="WBParaSite" id="DME_0000178101-mRNA-1"/>
    </source>
</evidence>
<evidence type="ECO:0000313" key="5">
    <source>
        <dbReference type="Proteomes" id="UP000038040"/>
    </source>
</evidence>
<keyword evidence="6" id="KW-1185">Reference proteome</keyword>
<dbReference type="InterPro" id="IPR015943">
    <property type="entry name" value="WD40/YVTN_repeat-like_dom_sf"/>
</dbReference>
<gene>
    <name evidence="4" type="ORF">DME_LOCUS6141</name>
</gene>
<proteinExistence type="predicted"/>
<evidence type="ECO:0000313" key="4">
    <source>
        <dbReference type="EMBL" id="VDN56168.1"/>
    </source>
</evidence>
<evidence type="ECO:0000313" key="6">
    <source>
        <dbReference type="Proteomes" id="UP000274756"/>
    </source>
</evidence>
<dbReference type="Gene3D" id="2.130.10.10">
    <property type="entry name" value="YVTN repeat-like/Quinoprotein amine dehydrogenase"/>
    <property type="match status" value="2"/>
</dbReference>
<keyword evidence="2" id="KW-0677">Repeat</keyword>
<sequence length="225" mass="25460">MVSFIQGLRSREIGRNPKDVKGHYGCVNAVEFSNSEELCASGGDDCGVLLWRVSDLQTVEAPKPVATMSEFHTSNIFALIATDICYLFREFLRLLPPSDLLQRDSAMYARWNDAGNGIFATRSHFSPVYYDLQLENGNYVNFDDPGYKNVCTVKSCSFITQDLVMTGSDDWNIYIWKIPAERENSAYKILKGHRSIVNHCRYSSINKLIISSGVEKIIKVSPIFY</sequence>
<dbReference type="AlphaFoldDB" id="A0A0N4U4Q9"/>
<dbReference type="GO" id="GO:0005737">
    <property type="term" value="C:cytoplasm"/>
    <property type="evidence" value="ECO:0007669"/>
    <property type="project" value="TreeGrafter"/>
</dbReference>
<dbReference type="STRING" id="318479.A0A0N4U4Q9"/>
<dbReference type="SUPFAM" id="SSF50978">
    <property type="entry name" value="WD40 repeat-like"/>
    <property type="match status" value="1"/>
</dbReference>
<evidence type="ECO:0000256" key="2">
    <source>
        <dbReference type="ARBA" id="ARBA00022737"/>
    </source>
</evidence>
<organism evidence="5 7">
    <name type="scientific">Dracunculus medinensis</name>
    <name type="common">Guinea worm</name>
    <dbReference type="NCBI Taxonomy" id="318479"/>
    <lineage>
        <taxon>Eukaryota</taxon>
        <taxon>Metazoa</taxon>
        <taxon>Ecdysozoa</taxon>
        <taxon>Nematoda</taxon>
        <taxon>Chromadorea</taxon>
        <taxon>Rhabditida</taxon>
        <taxon>Spirurina</taxon>
        <taxon>Dracunculoidea</taxon>
        <taxon>Dracunculidae</taxon>
        <taxon>Dracunculus</taxon>
    </lineage>
</organism>
<dbReference type="SMART" id="SM00320">
    <property type="entry name" value="WD40"/>
    <property type="match status" value="3"/>
</dbReference>
<dbReference type="WBParaSite" id="DME_0000178101-mRNA-1">
    <property type="protein sequence ID" value="DME_0000178101-mRNA-1"/>
    <property type="gene ID" value="DME_0000178101"/>
</dbReference>
<evidence type="ECO:0000256" key="1">
    <source>
        <dbReference type="ARBA" id="ARBA00022574"/>
    </source>
</evidence>
<feature type="repeat" description="WD" evidence="3">
    <location>
        <begin position="20"/>
        <end position="61"/>
    </location>
</feature>
<dbReference type="InterPro" id="IPR045151">
    <property type="entry name" value="DCAF8"/>
</dbReference>
<dbReference type="GO" id="GO:0080008">
    <property type="term" value="C:Cul4-RING E3 ubiquitin ligase complex"/>
    <property type="evidence" value="ECO:0007669"/>
    <property type="project" value="TreeGrafter"/>
</dbReference>
<dbReference type="PANTHER" id="PTHR15574:SF43">
    <property type="entry name" value="DDB1- AND CUL4-ASSOCIATED FACTOR 5"/>
    <property type="match status" value="1"/>
</dbReference>
<evidence type="ECO:0000256" key="3">
    <source>
        <dbReference type="PROSITE-ProRule" id="PRU00221"/>
    </source>
</evidence>
<dbReference type="EMBL" id="UYYG01001154">
    <property type="protein sequence ID" value="VDN56168.1"/>
    <property type="molecule type" value="Genomic_DNA"/>
</dbReference>
<protein>
    <submittedName>
        <fullName evidence="7">WD_REPEATS_REGION domain-containing protein</fullName>
    </submittedName>
</protein>
<dbReference type="PROSITE" id="PS50294">
    <property type="entry name" value="WD_REPEATS_REGION"/>
    <property type="match status" value="1"/>
</dbReference>
<dbReference type="PROSITE" id="PS50082">
    <property type="entry name" value="WD_REPEATS_2"/>
    <property type="match status" value="1"/>
</dbReference>